<name>A0A8S3CRP4_9BILA</name>
<accession>A0A8S3CRP4</accession>
<organism evidence="2 3">
    <name type="scientific">Rotaria magnacalcarata</name>
    <dbReference type="NCBI Taxonomy" id="392030"/>
    <lineage>
        <taxon>Eukaryota</taxon>
        <taxon>Metazoa</taxon>
        <taxon>Spiralia</taxon>
        <taxon>Gnathifera</taxon>
        <taxon>Rotifera</taxon>
        <taxon>Eurotatoria</taxon>
        <taxon>Bdelloidea</taxon>
        <taxon>Philodinida</taxon>
        <taxon>Philodinidae</taxon>
        <taxon>Rotaria</taxon>
    </lineage>
</organism>
<proteinExistence type="predicted"/>
<reference evidence="2" key="1">
    <citation type="submission" date="2021-02" db="EMBL/GenBank/DDBJ databases">
        <authorList>
            <person name="Nowell W R."/>
        </authorList>
    </citation>
    <scope>NUCLEOTIDE SEQUENCE</scope>
</reference>
<sequence>MKQAEIVSRHQQDEREKEDKNRRDADQKRRVAEAALE</sequence>
<dbReference type="Proteomes" id="UP000681720">
    <property type="component" value="Unassembled WGS sequence"/>
</dbReference>
<gene>
    <name evidence="2" type="ORF">GIL414_LOCUS54293</name>
</gene>
<evidence type="ECO:0000313" key="2">
    <source>
        <dbReference type="EMBL" id="CAF4950405.1"/>
    </source>
</evidence>
<evidence type="ECO:0000313" key="3">
    <source>
        <dbReference type="Proteomes" id="UP000681720"/>
    </source>
</evidence>
<feature type="non-terminal residue" evidence="2">
    <location>
        <position position="37"/>
    </location>
</feature>
<dbReference type="EMBL" id="CAJOBJ010190110">
    <property type="protein sequence ID" value="CAF4950405.1"/>
    <property type="molecule type" value="Genomic_DNA"/>
</dbReference>
<protein>
    <submittedName>
        <fullName evidence="2">Uncharacterized protein</fullName>
    </submittedName>
</protein>
<feature type="compositionally biased region" description="Basic and acidic residues" evidence="1">
    <location>
        <begin position="7"/>
        <end position="37"/>
    </location>
</feature>
<evidence type="ECO:0000256" key="1">
    <source>
        <dbReference type="SAM" id="MobiDB-lite"/>
    </source>
</evidence>
<dbReference type="AlphaFoldDB" id="A0A8S3CRP4"/>
<feature type="region of interest" description="Disordered" evidence="1">
    <location>
        <begin position="1"/>
        <end position="37"/>
    </location>
</feature>
<comment type="caution">
    <text evidence="2">The sequence shown here is derived from an EMBL/GenBank/DDBJ whole genome shotgun (WGS) entry which is preliminary data.</text>
</comment>